<organism evidence="1 2">
    <name type="scientific">Hyphomonas hirschiana VP5</name>
    <dbReference type="NCBI Taxonomy" id="1280951"/>
    <lineage>
        <taxon>Bacteria</taxon>
        <taxon>Pseudomonadati</taxon>
        <taxon>Pseudomonadota</taxon>
        <taxon>Alphaproteobacteria</taxon>
        <taxon>Hyphomonadales</taxon>
        <taxon>Hyphomonadaceae</taxon>
        <taxon>Hyphomonas</taxon>
    </lineage>
</organism>
<keyword evidence="2" id="KW-1185">Reference proteome</keyword>
<gene>
    <name evidence="1" type="ORF">HHI_10926</name>
</gene>
<dbReference type="EMBL" id="ARYI01000009">
    <property type="protein sequence ID" value="KCZ92487.1"/>
    <property type="molecule type" value="Genomic_DNA"/>
</dbReference>
<name>A0A059FPE1_9PROT</name>
<accession>A0A059FPE1</accession>
<evidence type="ECO:0000313" key="1">
    <source>
        <dbReference type="EMBL" id="KCZ92487.1"/>
    </source>
</evidence>
<sequence length="266" mass="29706">MPMSFTPISHEQRWTGSTWSVDDEDTLAELIARIALGQAQTVQSILHELGNKPVSPTAGFEGAKATLTAATEDEIFHRDGWVFQVMAWIAAHQQDDTALIHAPHIRLADKGTDGLIIEFQDRGIARVVICEEKATEHPRDRVRDSVWPEFKTFESGRRDNELIAAVSDMLSKNGVGDADATVASIFWNKQRAYRISTIVGATHATEAGRKRLFKDYEKTVLGDLTRRRAETLHLADIRPWLAELSNKAIGWIEDAEAVHDLEAKDV</sequence>
<comment type="caution">
    <text evidence="1">The sequence shown here is derived from an EMBL/GenBank/DDBJ whole genome shotgun (WGS) entry which is preliminary data.</text>
</comment>
<dbReference type="AlphaFoldDB" id="A0A059FPE1"/>
<dbReference type="OrthoDB" id="5117958at2"/>
<reference evidence="1 2" key="1">
    <citation type="submission" date="2013-04" db="EMBL/GenBank/DDBJ databases">
        <title>Hyphomonas hirschiana VP5 Genome Sequencing.</title>
        <authorList>
            <person name="Lai Q."/>
            <person name="Shao Z."/>
        </authorList>
    </citation>
    <scope>NUCLEOTIDE SEQUENCE [LARGE SCALE GENOMIC DNA]</scope>
    <source>
        <strain evidence="1 2">VP5</strain>
    </source>
</reference>
<proteinExistence type="predicted"/>
<protein>
    <submittedName>
        <fullName evidence="1">Uncharacterized protein</fullName>
    </submittedName>
</protein>
<dbReference type="PATRIC" id="fig|1280951.3.peg.2201"/>
<dbReference type="Proteomes" id="UP000025061">
    <property type="component" value="Unassembled WGS sequence"/>
</dbReference>
<dbReference type="RefSeq" id="WP_011646730.1">
    <property type="nucleotide sequence ID" value="NZ_ARYI01000009.1"/>
</dbReference>
<evidence type="ECO:0000313" key="2">
    <source>
        <dbReference type="Proteomes" id="UP000025061"/>
    </source>
</evidence>